<dbReference type="AlphaFoldDB" id="A0ABD1HCP8"/>
<sequence length="146" mass="16341">MEQESVQRIQKLCPWTSACSLFNAEWMMIIRSGPRENRLSRLALWIGCGGMIMRNRNKKPDTSFINLSTLHMTARCLVAAIQIVLKVGGKWSNEYNEDLVQFAIAKLRSSPAPSISNNNNPLAVAVGTANKLSNSCSSSYNIHRHY</sequence>
<keyword evidence="2" id="KW-1185">Reference proteome</keyword>
<dbReference type="EMBL" id="JBEAFC010000006">
    <property type="protein sequence ID" value="KAL1552879.1"/>
    <property type="molecule type" value="Genomic_DNA"/>
</dbReference>
<protein>
    <submittedName>
        <fullName evidence="1">Uncharacterized protein</fullName>
    </submittedName>
</protein>
<comment type="caution">
    <text evidence="1">The sequence shown here is derived from an EMBL/GenBank/DDBJ whole genome shotgun (WGS) entry which is preliminary data.</text>
</comment>
<accession>A0ABD1HCP8</accession>
<gene>
    <name evidence="1" type="ORF">AAHA92_13625</name>
</gene>
<evidence type="ECO:0000313" key="2">
    <source>
        <dbReference type="Proteomes" id="UP001567538"/>
    </source>
</evidence>
<dbReference type="Proteomes" id="UP001567538">
    <property type="component" value="Unassembled WGS sequence"/>
</dbReference>
<reference evidence="1 2" key="1">
    <citation type="submission" date="2024-06" db="EMBL/GenBank/DDBJ databases">
        <title>A chromosome level genome sequence of Diviner's sage (Salvia divinorum).</title>
        <authorList>
            <person name="Ford S.A."/>
            <person name="Ro D.-K."/>
            <person name="Ness R.W."/>
            <person name="Phillips M.A."/>
        </authorList>
    </citation>
    <scope>NUCLEOTIDE SEQUENCE [LARGE SCALE GENOMIC DNA]</scope>
    <source>
        <strain evidence="1">SAF-2024a</strain>
        <tissue evidence="1">Leaf</tissue>
    </source>
</reference>
<name>A0ABD1HCP8_SALDI</name>
<evidence type="ECO:0000313" key="1">
    <source>
        <dbReference type="EMBL" id="KAL1552879.1"/>
    </source>
</evidence>
<organism evidence="1 2">
    <name type="scientific">Salvia divinorum</name>
    <name type="common">Maria pastora</name>
    <name type="synonym">Diviner's sage</name>
    <dbReference type="NCBI Taxonomy" id="28513"/>
    <lineage>
        <taxon>Eukaryota</taxon>
        <taxon>Viridiplantae</taxon>
        <taxon>Streptophyta</taxon>
        <taxon>Embryophyta</taxon>
        <taxon>Tracheophyta</taxon>
        <taxon>Spermatophyta</taxon>
        <taxon>Magnoliopsida</taxon>
        <taxon>eudicotyledons</taxon>
        <taxon>Gunneridae</taxon>
        <taxon>Pentapetalae</taxon>
        <taxon>asterids</taxon>
        <taxon>lamiids</taxon>
        <taxon>Lamiales</taxon>
        <taxon>Lamiaceae</taxon>
        <taxon>Nepetoideae</taxon>
        <taxon>Mentheae</taxon>
        <taxon>Salviinae</taxon>
        <taxon>Salvia</taxon>
        <taxon>Salvia subgen. Calosphace</taxon>
    </lineage>
</organism>
<proteinExistence type="predicted"/>